<keyword evidence="1" id="KW-0472">Membrane</keyword>
<keyword evidence="1" id="KW-0812">Transmembrane</keyword>
<reference evidence="2 3" key="1">
    <citation type="journal article" date="2015" name="Nature">
        <title>rRNA introns, odd ribosomes, and small enigmatic genomes across a large radiation of phyla.</title>
        <authorList>
            <person name="Brown C.T."/>
            <person name="Hug L.A."/>
            <person name="Thomas B.C."/>
            <person name="Sharon I."/>
            <person name="Castelle C.J."/>
            <person name="Singh A."/>
            <person name="Wilkins M.J."/>
            <person name="Williams K.H."/>
            <person name="Banfield J.F."/>
        </authorList>
    </citation>
    <scope>NUCLEOTIDE SEQUENCE [LARGE SCALE GENOMIC DNA]</scope>
</reference>
<dbReference type="AlphaFoldDB" id="A0A0G1PN32"/>
<dbReference type="Proteomes" id="UP000034705">
    <property type="component" value="Unassembled WGS sequence"/>
</dbReference>
<sequence length="130" mass="15085">MNQGLFLPVPEKGKNVEVRALINSVGNFNRWIERQGDILKGCPELLVYPIPFSLHPSSRMRAFQRILEQAGWHVVKKETQRNGQLVWILKLPESYLKQQKQKQKKWIFGICIVSAVIILLLFLLLRSFSS</sequence>
<organism evidence="2 3">
    <name type="scientific">Candidatus Uhrbacteria bacterium GW2011_GWF2_46_218</name>
    <dbReference type="NCBI Taxonomy" id="1619001"/>
    <lineage>
        <taxon>Bacteria</taxon>
        <taxon>Candidatus Uhriibacteriota</taxon>
    </lineage>
</organism>
<gene>
    <name evidence="2" type="ORF">UX45_C0002G0001</name>
</gene>
<proteinExistence type="predicted"/>
<evidence type="ECO:0000313" key="3">
    <source>
        <dbReference type="Proteomes" id="UP000034705"/>
    </source>
</evidence>
<protein>
    <submittedName>
        <fullName evidence="2">Uncharacterized protein</fullName>
    </submittedName>
</protein>
<name>A0A0G1PN32_9BACT</name>
<dbReference type="EMBL" id="LCMG01000002">
    <property type="protein sequence ID" value="KKU34204.1"/>
    <property type="molecule type" value="Genomic_DNA"/>
</dbReference>
<evidence type="ECO:0000313" key="2">
    <source>
        <dbReference type="EMBL" id="KKU34204.1"/>
    </source>
</evidence>
<feature type="transmembrane region" description="Helical" evidence="1">
    <location>
        <begin position="106"/>
        <end position="125"/>
    </location>
</feature>
<comment type="caution">
    <text evidence="2">The sequence shown here is derived from an EMBL/GenBank/DDBJ whole genome shotgun (WGS) entry which is preliminary data.</text>
</comment>
<accession>A0A0G1PN32</accession>
<keyword evidence="1" id="KW-1133">Transmembrane helix</keyword>
<evidence type="ECO:0000256" key="1">
    <source>
        <dbReference type="SAM" id="Phobius"/>
    </source>
</evidence>